<dbReference type="VEuPathDB" id="FungiDB:PHYBLDRAFT_175222"/>
<accession>A0A162T5H2</accession>
<dbReference type="RefSeq" id="XP_018284452.1">
    <property type="nucleotide sequence ID" value="XM_018437450.1"/>
</dbReference>
<dbReference type="GeneID" id="28998356"/>
<feature type="compositionally biased region" description="Acidic residues" evidence="1">
    <location>
        <begin position="55"/>
        <end position="73"/>
    </location>
</feature>
<gene>
    <name evidence="2" type="ORF">PHYBLDRAFT_175222</name>
</gene>
<reference evidence="3" key="1">
    <citation type="submission" date="2015-06" db="EMBL/GenBank/DDBJ databases">
        <title>Expansion of signal transduction pathways in fungi by whole-genome duplication.</title>
        <authorList>
            <consortium name="DOE Joint Genome Institute"/>
            <person name="Corrochano L.M."/>
            <person name="Kuo A."/>
            <person name="Marcet-Houben M."/>
            <person name="Polaino S."/>
            <person name="Salamov A."/>
            <person name="Villalobos J.M."/>
            <person name="Alvarez M.I."/>
            <person name="Avalos J."/>
            <person name="Benito E.P."/>
            <person name="Benoit I."/>
            <person name="Burger G."/>
            <person name="Camino L.P."/>
            <person name="Canovas D."/>
            <person name="Cerda-Olmedo E."/>
            <person name="Cheng J.-F."/>
            <person name="Dominguez A."/>
            <person name="Elias M."/>
            <person name="Eslava A.P."/>
            <person name="Glaser F."/>
            <person name="Grimwood J."/>
            <person name="Gutierrez G."/>
            <person name="Heitman J."/>
            <person name="Henrissat B."/>
            <person name="Iturriaga E.A."/>
            <person name="Lang B.F."/>
            <person name="Lavin J.L."/>
            <person name="Lee S."/>
            <person name="Li W."/>
            <person name="Lindquist E."/>
            <person name="Lopez-Garcia S."/>
            <person name="Luque E.M."/>
            <person name="Marcos A.T."/>
            <person name="Martin J."/>
            <person name="McCluskey K."/>
            <person name="Medina H.R."/>
            <person name="Miralles-Duran A."/>
            <person name="Miyazaki A."/>
            <person name="Munoz-Torres E."/>
            <person name="Oguiza J.A."/>
            <person name="Ohm R."/>
            <person name="Olmedo M."/>
            <person name="Orejas M."/>
            <person name="Ortiz-Castellanos L."/>
            <person name="Pisabarro A.G."/>
            <person name="Rodriguez-Romero J."/>
            <person name="Ruiz-Herrera J."/>
            <person name="Ruiz-Vazquez R."/>
            <person name="Sanz C."/>
            <person name="Schackwitz W."/>
            <person name="Schmutz J."/>
            <person name="Shahriari M."/>
            <person name="Shelest E."/>
            <person name="Silva-Franco F."/>
            <person name="Soanes D."/>
            <person name="Syed K."/>
            <person name="Tagua V.G."/>
            <person name="Talbot N.J."/>
            <person name="Thon M."/>
            <person name="De vries R.P."/>
            <person name="Wiebenga A."/>
            <person name="Yadav J.S."/>
            <person name="Braun E.L."/>
            <person name="Baker S."/>
            <person name="Garre V."/>
            <person name="Horwitz B."/>
            <person name="Torres-Martinez S."/>
            <person name="Idnurm A."/>
            <person name="Herrera-Estrella A."/>
            <person name="Gabaldon T."/>
            <person name="Grigoriev I.V."/>
        </authorList>
    </citation>
    <scope>NUCLEOTIDE SEQUENCE [LARGE SCALE GENOMIC DNA]</scope>
    <source>
        <strain evidence="3">NRRL 1555(-)</strain>
    </source>
</reference>
<evidence type="ECO:0000313" key="3">
    <source>
        <dbReference type="Proteomes" id="UP000077315"/>
    </source>
</evidence>
<evidence type="ECO:0000256" key="1">
    <source>
        <dbReference type="SAM" id="MobiDB-lite"/>
    </source>
</evidence>
<name>A0A162T5H2_PHYB8</name>
<dbReference type="InParanoid" id="A0A162T5H2"/>
<proteinExistence type="predicted"/>
<feature type="compositionally biased region" description="Basic and acidic residues" evidence="1">
    <location>
        <begin position="341"/>
        <end position="357"/>
    </location>
</feature>
<feature type="region of interest" description="Disordered" evidence="1">
    <location>
        <begin position="333"/>
        <end position="357"/>
    </location>
</feature>
<dbReference type="AlphaFoldDB" id="A0A162T5H2"/>
<keyword evidence="3" id="KW-1185">Reference proteome</keyword>
<sequence length="396" mass="45470">MSFDSFQIIFVDPSKPGQPRQPFRSAVIAAEIVDTNDVTASDYKVTDIREVGEKENEDANDSDSDEDQEENGEGESSSKIVKSRIWCRDSTRLLLKVILDTDTDGKIRAAKRNKQRIGRIWIDLFEAFKNEPGFDNLPQKFKSSVNIFKCNNKFKLLKKSFEQSLDRDSTQAGGDVGHSRGTWFDELRKITLNDPSFNAPALDSSELDSVKPTITRKPPTQKITKEHIDSSHPLEIIYERFVPVEEPETICPSTANRPIFPHRVQPQYNDDMNSALELMATSHTSISEDMRLSALSLMDSFVGTSEEKAQKKRRVDKVIEIWERHTATYEKDVKTRARKESRKEREAEAKNVDRERRARRDEELLLKQRRMNDMLARIIQRNDKGSNSQNTDNGET</sequence>
<feature type="region of interest" description="Disordered" evidence="1">
    <location>
        <begin position="44"/>
        <end position="77"/>
    </location>
</feature>
<evidence type="ECO:0000313" key="2">
    <source>
        <dbReference type="EMBL" id="OAD66412.1"/>
    </source>
</evidence>
<organism evidence="2 3">
    <name type="scientific">Phycomyces blakesleeanus (strain ATCC 8743b / DSM 1359 / FGSC 10004 / NBRC 33097 / NRRL 1555)</name>
    <dbReference type="NCBI Taxonomy" id="763407"/>
    <lineage>
        <taxon>Eukaryota</taxon>
        <taxon>Fungi</taxon>
        <taxon>Fungi incertae sedis</taxon>
        <taxon>Mucoromycota</taxon>
        <taxon>Mucoromycotina</taxon>
        <taxon>Mucoromycetes</taxon>
        <taxon>Mucorales</taxon>
        <taxon>Phycomycetaceae</taxon>
        <taxon>Phycomyces</taxon>
    </lineage>
</organism>
<dbReference type="Proteomes" id="UP000077315">
    <property type="component" value="Unassembled WGS sequence"/>
</dbReference>
<feature type="compositionally biased region" description="Basic and acidic residues" evidence="1">
    <location>
        <begin position="44"/>
        <end position="54"/>
    </location>
</feature>
<dbReference type="EMBL" id="KV441003">
    <property type="protein sequence ID" value="OAD66412.1"/>
    <property type="molecule type" value="Genomic_DNA"/>
</dbReference>
<protein>
    <submittedName>
        <fullName evidence="2">Uncharacterized protein</fullName>
    </submittedName>
</protein>